<dbReference type="EMBL" id="RWGY01000031">
    <property type="protein sequence ID" value="TVU14137.1"/>
    <property type="molecule type" value="Genomic_DNA"/>
</dbReference>
<gene>
    <name evidence="3" type="ORF">EJB05_37584</name>
</gene>
<dbReference type="AlphaFoldDB" id="A0A5J9TSD6"/>
<feature type="domain" description="DUF6598" evidence="2">
    <location>
        <begin position="276"/>
        <end position="331"/>
    </location>
</feature>
<accession>A0A5J9TSD6</accession>
<dbReference type="Pfam" id="PF20241">
    <property type="entry name" value="DUF6598"/>
    <property type="match status" value="2"/>
</dbReference>
<feature type="non-terminal residue" evidence="3">
    <location>
        <position position="1"/>
    </location>
</feature>
<dbReference type="PANTHER" id="PTHR33065:SF201">
    <property type="entry name" value="DUF6598 DOMAIN-CONTAINING PROTEIN"/>
    <property type="match status" value="1"/>
</dbReference>
<reference evidence="3 4" key="1">
    <citation type="journal article" date="2019" name="Sci. Rep.">
        <title>A high-quality genome of Eragrostis curvula grass provides insights into Poaceae evolution and supports new strategies to enhance forage quality.</title>
        <authorList>
            <person name="Carballo J."/>
            <person name="Santos B.A.C.M."/>
            <person name="Zappacosta D."/>
            <person name="Garbus I."/>
            <person name="Selva J.P."/>
            <person name="Gallo C.A."/>
            <person name="Diaz A."/>
            <person name="Albertini E."/>
            <person name="Caccamo M."/>
            <person name="Echenique V."/>
        </authorList>
    </citation>
    <scope>NUCLEOTIDE SEQUENCE [LARGE SCALE GENOMIC DNA]</scope>
    <source>
        <strain evidence="4">cv. Victoria</strain>
        <tissue evidence="3">Leaf</tissue>
    </source>
</reference>
<feature type="domain" description="DUF6598" evidence="2">
    <location>
        <begin position="374"/>
        <end position="559"/>
    </location>
</feature>
<dbReference type="Proteomes" id="UP000324897">
    <property type="component" value="Unassembled WGS sequence"/>
</dbReference>
<organism evidence="3 4">
    <name type="scientific">Eragrostis curvula</name>
    <name type="common">weeping love grass</name>
    <dbReference type="NCBI Taxonomy" id="38414"/>
    <lineage>
        <taxon>Eukaryota</taxon>
        <taxon>Viridiplantae</taxon>
        <taxon>Streptophyta</taxon>
        <taxon>Embryophyta</taxon>
        <taxon>Tracheophyta</taxon>
        <taxon>Spermatophyta</taxon>
        <taxon>Magnoliopsida</taxon>
        <taxon>Liliopsida</taxon>
        <taxon>Poales</taxon>
        <taxon>Poaceae</taxon>
        <taxon>PACMAD clade</taxon>
        <taxon>Chloridoideae</taxon>
        <taxon>Eragrostideae</taxon>
        <taxon>Eragrostidinae</taxon>
        <taxon>Eragrostis</taxon>
    </lineage>
</organism>
<feature type="region of interest" description="Disordered" evidence="1">
    <location>
        <begin position="69"/>
        <end position="97"/>
    </location>
</feature>
<comment type="caution">
    <text evidence="3">The sequence shown here is derived from an EMBL/GenBank/DDBJ whole genome shotgun (WGS) entry which is preliminary data.</text>
</comment>
<name>A0A5J9TSD6_9POAL</name>
<evidence type="ECO:0000313" key="3">
    <source>
        <dbReference type="EMBL" id="TVU14137.1"/>
    </source>
</evidence>
<dbReference type="PANTHER" id="PTHR33065">
    <property type="entry name" value="OS07G0486400 PROTEIN"/>
    <property type="match status" value="1"/>
</dbReference>
<dbReference type="OrthoDB" id="687935at2759"/>
<evidence type="ECO:0000259" key="2">
    <source>
        <dbReference type="Pfam" id="PF20241"/>
    </source>
</evidence>
<evidence type="ECO:0000256" key="1">
    <source>
        <dbReference type="SAM" id="MobiDB-lite"/>
    </source>
</evidence>
<protein>
    <recommendedName>
        <fullName evidence="2">DUF6598 domain-containing protein</fullName>
    </recommendedName>
</protein>
<keyword evidence="4" id="KW-1185">Reference proteome</keyword>
<dbReference type="InterPro" id="IPR046533">
    <property type="entry name" value="DUF6598"/>
</dbReference>
<dbReference type="Gramene" id="TVU14137">
    <property type="protein sequence ID" value="TVU14137"/>
    <property type="gene ID" value="EJB05_37584"/>
</dbReference>
<evidence type="ECO:0000313" key="4">
    <source>
        <dbReference type="Proteomes" id="UP000324897"/>
    </source>
</evidence>
<proteinExistence type="predicted"/>
<feature type="compositionally biased region" description="Basic and acidic residues" evidence="1">
    <location>
        <begin position="69"/>
        <end position="95"/>
    </location>
</feature>
<sequence>MDSGVEELDRELTQLAIGNSMSGDRSRIGVGRSVMSGDRSRIDVGQRTGPLSGLYRRFRARQLMREEDLERRTTEKREEALEKRKEGLQRPEAARKRYPKGKGKAVYVSEYGSAVEKVKLQLDNYLEGGKKKEAEKCDSMAEQARDKEVIENREDALEMGATEKVEEVMEKRKEGMEKRDVARKRYLKGRGKAAYMSDAEKLKLELDNYLEWKKKKEAEKCDSMAEQVTDPYAFEARSFRQRWEEIYGPMGYGDFGDTTSRFKLDPAPCGAKKRDSLQVFSVKVSELTGGLQWPLDVYGLVAVRDALDHKRNIIFERERDNCQTLTMEVHNILTTFCFFILAGEARFYTCIHSTVSVYAQYFSLLTVFLNCGMQNPYLVLTGPMRAVVLRDHVVFEVSLYVRGTADSDDKELSLLAASCGSVPCPSASFVIMRSYTSRLSTLEFKLGHIVCSVEGTISVRVVSGPPHGFYGEFVAFTDNIKDEIMLHKSGDKELLLAGDVVNLSRSVVSVGSLGKLKISVMACDGDVNSTGTVDIKPLEEGTSSKVIDIPGLCKLEANVDWSLFSYYLK</sequence>